<feature type="region of interest" description="Disordered" evidence="1">
    <location>
        <begin position="1"/>
        <end position="20"/>
    </location>
</feature>
<comment type="caution">
    <text evidence="2">The sequence shown here is derived from an EMBL/GenBank/DDBJ whole genome shotgun (WGS) entry which is preliminary data.</text>
</comment>
<keyword evidence="3" id="KW-1185">Reference proteome</keyword>
<dbReference type="EMBL" id="CAUYUJ010021726">
    <property type="protein sequence ID" value="CAK0906625.1"/>
    <property type="molecule type" value="Genomic_DNA"/>
</dbReference>
<feature type="non-terminal residue" evidence="2">
    <location>
        <position position="1"/>
    </location>
</feature>
<reference evidence="2" key="1">
    <citation type="submission" date="2023-10" db="EMBL/GenBank/DDBJ databases">
        <authorList>
            <person name="Chen Y."/>
            <person name="Shah S."/>
            <person name="Dougan E. K."/>
            <person name="Thang M."/>
            <person name="Chan C."/>
        </authorList>
    </citation>
    <scope>NUCLEOTIDE SEQUENCE [LARGE SCALE GENOMIC DNA]</scope>
</reference>
<evidence type="ECO:0000313" key="2">
    <source>
        <dbReference type="EMBL" id="CAK0906625.1"/>
    </source>
</evidence>
<proteinExistence type="predicted"/>
<feature type="region of interest" description="Disordered" evidence="1">
    <location>
        <begin position="109"/>
        <end position="143"/>
    </location>
</feature>
<protein>
    <submittedName>
        <fullName evidence="2">Uncharacterized protein</fullName>
    </submittedName>
</protein>
<feature type="compositionally biased region" description="Low complexity" evidence="1">
    <location>
        <begin position="114"/>
        <end position="132"/>
    </location>
</feature>
<organism evidence="2 3">
    <name type="scientific">Prorocentrum cordatum</name>
    <dbReference type="NCBI Taxonomy" id="2364126"/>
    <lineage>
        <taxon>Eukaryota</taxon>
        <taxon>Sar</taxon>
        <taxon>Alveolata</taxon>
        <taxon>Dinophyceae</taxon>
        <taxon>Prorocentrales</taxon>
        <taxon>Prorocentraceae</taxon>
        <taxon>Prorocentrum</taxon>
    </lineage>
</organism>
<gene>
    <name evidence="2" type="ORF">PCOR1329_LOCUS81884</name>
</gene>
<feature type="region of interest" description="Disordered" evidence="1">
    <location>
        <begin position="65"/>
        <end position="88"/>
    </location>
</feature>
<evidence type="ECO:0000313" key="3">
    <source>
        <dbReference type="Proteomes" id="UP001189429"/>
    </source>
</evidence>
<sequence length="143" mass="14225">LAWAGGAEPGGAGDGASELRPISVRGSSSLWSSHSLFGSEEHVLPPPAPGGTPSCSMAGSLLSLQALRDQQRQQGSPARGVPLSSRQASSLLPHADAVLAALAADGGLPEERLPPLAAEGGARPRGPLRRAAQGCSARPQGGG</sequence>
<dbReference type="Proteomes" id="UP001189429">
    <property type="component" value="Unassembled WGS sequence"/>
</dbReference>
<name>A0ABN9Y2D6_9DINO</name>
<evidence type="ECO:0000256" key="1">
    <source>
        <dbReference type="SAM" id="MobiDB-lite"/>
    </source>
</evidence>
<accession>A0ABN9Y2D6</accession>